<dbReference type="PANTHER" id="PTHR45436:SF5">
    <property type="entry name" value="SENSOR HISTIDINE KINASE TRCS"/>
    <property type="match status" value="1"/>
</dbReference>
<protein>
    <recommendedName>
        <fullName evidence="3">histidine kinase</fullName>
        <ecNumber evidence="3">2.7.13.3</ecNumber>
    </recommendedName>
</protein>
<evidence type="ECO:0000313" key="13">
    <source>
        <dbReference type="EMBL" id="MBB5999908.1"/>
    </source>
</evidence>
<dbReference type="InterPro" id="IPR003661">
    <property type="entry name" value="HisK_dim/P_dom"/>
</dbReference>
<evidence type="ECO:0000256" key="10">
    <source>
        <dbReference type="ARBA" id="ARBA00023136"/>
    </source>
</evidence>
<gene>
    <name evidence="13" type="ORF">HNR25_003659</name>
</gene>
<reference evidence="13 14" key="1">
    <citation type="submission" date="2020-08" db="EMBL/GenBank/DDBJ databases">
        <title>Sequencing the genomes of 1000 actinobacteria strains.</title>
        <authorList>
            <person name="Klenk H.-P."/>
        </authorList>
    </citation>
    <scope>NUCLEOTIDE SEQUENCE [LARGE SCALE GENOMIC DNA]</scope>
    <source>
        <strain evidence="13 14">DSM 44593</strain>
    </source>
</reference>
<dbReference type="SMART" id="SM00387">
    <property type="entry name" value="HATPase_c"/>
    <property type="match status" value="1"/>
</dbReference>
<evidence type="ECO:0000256" key="6">
    <source>
        <dbReference type="ARBA" id="ARBA00022692"/>
    </source>
</evidence>
<evidence type="ECO:0000256" key="5">
    <source>
        <dbReference type="ARBA" id="ARBA00022679"/>
    </source>
</evidence>
<evidence type="ECO:0000256" key="4">
    <source>
        <dbReference type="ARBA" id="ARBA00022553"/>
    </source>
</evidence>
<dbReference type="Pfam" id="PF00512">
    <property type="entry name" value="HisKA"/>
    <property type="match status" value="1"/>
</dbReference>
<evidence type="ECO:0000313" key="14">
    <source>
        <dbReference type="Proteomes" id="UP000578077"/>
    </source>
</evidence>
<dbReference type="PRINTS" id="PR00344">
    <property type="entry name" value="BCTRLSENSOR"/>
</dbReference>
<dbReference type="InterPro" id="IPR003660">
    <property type="entry name" value="HAMP_dom"/>
</dbReference>
<evidence type="ECO:0000256" key="2">
    <source>
        <dbReference type="ARBA" id="ARBA00004236"/>
    </source>
</evidence>
<dbReference type="SUPFAM" id="SSF55874">
    <property type="entry name" value="ATPase domain of HSP90 chaperone/DNA topoisomerase II/histidine kinase"/>
    <property type="match status" value="1"/>
</dbReference>
<dbReference type="Pfam" id="PF02518">
    <property type="entry name" value="HATPase_c"/>
    <property type="match status" value="1"/>
</dbReference>
<proteinExistence type="predicted"/>
<dbReference type="CDD" id="cd00082">
    <property type="entry name" value="HisKA"/>
    <property type="match status" value="1"/>
</dbReference>
<sequence length="505" mass="53883">MRTSRIRRFLRSMSGLRGRLIVTVVVAAALGATAAAWAGVQQSTASLIEANRRYHTEDLAERITQAAPSAQYPPGRGSLDRLRIAAGENSLVRYDDAMSGDGIFASGAQAVPAELRQALNAQAASEDPGVLTQRVDIDGRPWLLIGAPVMITAPDGTLTPSGIEVYAARDLTDVEEQVDGLARGAATTTLVALPLAVLLALLASQGVLRPVARLRDTAQRLAQGDLDARTDPAGVDELARLTRSVNDMAASLQDSMESMARMEEGSRRFAADVSHELRTPLTTLTATVEVLNDILTHTNSIRSSDEQEARESAQLAVIETRRLVELVEDILDIARIDAGTAQLRREETDLFEVVSTCVHTRGWSDDVTIARPASAPGDTTVVADRRRIDVIMANLIGNALTHGGAPVRVVITATTEEASVQVIDSGPGIPEDVLPHVFSRFYKADAVRTRTPGSGLGLAIAWENARIHGGTISAANHPDGGAVLTLRLPQAPEQATREDGREQIP</sequence>
<keyword evidence="14" id="KW-1185">Reference proteome</keyword>
<dbReference type="Gene3D" id="3.30.565.10">
    <property type="entry name" value="Histidine kinase-like ATPase, C-terminal domain"/>
    <property type="match status" value="1"/>
</dbReference>
<dbReference type="FunFam" id="1.10.287.130:FF:000001">
    <property type="entry name" value="Two-component sensor histidine kinase"/>
    <property type="match status" value="1"/>
</dbReference>
<evidence type="ECO:0000259" key="11">
    <source>
        <dbReference type="PROSITE" id="PS50109"/>
    </source>
</evidence>
<dbReference type="PANTHER" id="PTHR45436">
    <property type="entry name" value="SENSOR HISTIDINE KINASE YKOH"/>
    <property type="match status" value="1"/>
</dbReference>
<dbReference type="GO" id="GO:0005886">
    <property type="term" value="C:plasma membrane"/>
    <property type="evidence" value="ECO:0007669"/>
    <property type="project" value="UniProtKB-SubCell"/>
</dbReference>
<dbReference type="PROSITE" id="PS50885">
    <property type="entry name" value="HAMP"/>
    <property type="match status" value="1"/>
</dbReference>
<dbReference type="CDD" id="cd00075">
    <property type="entry name" value="HATPase"/>
    <property type="match status" value="1"/>
</dbReference>
<dbReference type="EMBL" id="JACHLY010000001">
    <property type="protein sequence ID" value="MBB5999908.1"/>
    <property type="molecule type" value="Genomic_DNA"/>
</dbReference>
<dbReference type="Gene3D" id="6.10.340.10">
    <property type="match status" value="1"/>
</dbReference>
<evidence type="ECO:0000256" key="7">
    <source>
        <dbReference type="ARBA" id="ARBA00022777"/>
    </source>
</evidence>
<dbReference type="EC" id="2.7.13.3" evidence="3"/>
<dbReference type="RefSeq" id="WP_312862615.1">
    <property type="nucleotide sequence ID" value="NZ_BAABKT010000001.1"/>
</dbReference>
<dbReference type="SUPFAM" id="SSF158472">
    <property type="entry name" value="HAMP domain-like"/>
    <property type="match status" value="1"/>
</dbReference>
<dbReference type="AlphaFoldDB" id="A0A841EGC5"/>
<dbReference type="Gene3D" id="1.10.287.130">
    <property type="match status" value="1"/>
</dbReference>
<keyword evidence="7 13" id="KW-0418">Kinase</keyword>
<dbReference type="SMART" id="SM00388">
    <property type="entry name" value="HisKA"/>
    <property type="match status" value="1"/>
</dbReference>
<keyword evidence="8" id="KW-1133">Transmembrane helix</keyword>
<dbReference type="CDD" id="cd06225">
    <property type="entry name" value="HAMP"/>
    <property type="match status" value="1"/>
</dbReference>
<keyword evidence="9" id="KW-0902">Two-component regulatory system</keyword>
<feature type="domain" description="Histidine kinase" evidence="11">
    <location>
        <begin position="272"/>
        <end position="492"/>
    </location>
</feature>
<dbReference type="GO" id="GO:0000155">
    <property type="term" value="F:phosphorelay sensor kinase activity"/>
    <property type="evidence" value="ECO:0007669"/>
    <property type="project" value="InterPro"/>
</dbReference>
<dbReference type="SMART" id="SM00304">
    <property type="entry name" value="HAMP"/>
    <property type="match status" value="1"/>
</dbReference>
<dbReference type="InterPro" id="IPR050428">
    <property type="entry name" value="TCS_sensor_his_kinase"/>
</dbReference>
<dbReference type="SUPFAM" id="SSF47384">
    <property type="entry name" value="Homodimeric domain of signal transducing histidine kinase"/>
    <property type="match status" value="1"/>
</dbReference>
<accession>A0A841EGC5</accession>
<dbReference type="PROSITE" id="PS50109">
    <property type="entry name" value="HIS_KIN"/>
    <property type="match status" value="1"/>
</dbReference>
<comment type="caution">
    <text evidence="13">The sequence shown here is derived from an EMBL/GenBank/DDBJ whole genome shotgun (WGS) entry which is preliminary data.</text>
</comment>
<keyword evidence="6" id="KW-0812">Transmembrane</keyword>
<dbReference type="InterPro" id="IPR004358">
    <property type="entry name" value="Sig_transdc_His_kin-like_C"/>
</dbReference>
<evidence type="ECO:0000259" key="12">
    <source>
        <dbReference type="PROSITE" id="PS50885"/>
    </source>
</evidence>
<organism evidence="13 14">
    <name type="scientific">Streptomonospora salina</name>
    <dbReference type="NCBI Taxonomy" id="104205"/>
    <lineage>
        <taxon>Bacteria</taxon>
        <taxon>Bacillati</taxon>
        <taxon>Actinomycetota</taxon>
        <taxon>Actinomycetes</taxon>
        <taxon>Streptosporangiales</taxon>
        <taxon>Nocardiopsidaceae</taxon>
        <taxon>Streptomonospora</taxon>
    </lineage>
</organism>
<name>A0A841EGC5_9ACTN</name>
<comment type="subcellular location">
    <subcellularLocation>
        <location evidence="2">Cell membrane</location>
    </subcellularLocation>
</comment>
<evidence type="ECO:0000256" key="9">
    <source>
        <dbReference type="ARBA" id="ARBA00023012"/>
    </source>
</evidence>
<comment type="catalytic activity">
    <reaction evidence="1">
        <text>ATP + protein L-histidine = ADP + protein N-phospho-L-histidine.</text>
        <dbReference type="EC" id="2.7.13.3"/>
    </reaction>
</comment>
<keyword evidence="5 13" id="KW-0808">Transferase</keyword>
<evidence type="ECO:0000256" key="1">
    <source>
        <dbReference type="ARBA" id="ARBA00000085"/>
    </source>
</evidence>
<keyword evidence="4" id="KW-0597">Phosphoprotein</keyword>
<dbReference type="Proteomes" id="UP000578077">
    <property type="component" value="Unassembled WGS sequence"/>
</dbReference>
<feature type="domain" description="HAMP" evidence="12">
    <location>
        <begin position="205"/>
        <end position="257"/>
    </location>
</feature>
<keyword evidence="10" id="KW-0472">Membrane</keyword>
<evidence type="ECO:0000256" key="8">
    <source>
        <dbReference type="ARBA" id="ARBA00022989"/>
    </source>
</evidence>
<dbReference type="InterPro" id="IPR005467">
    <property type="entry name" value="His_kinase_dom"/>
</dbReference>
<dbReference type="Pfam" id="PF00672">
    <property type="entry name" value="HAMP"/>
    <property type="match status" value="1"/>
</dbReference>
<dbReference type="InterPro" id="IPR003594">
    <property type="entry name" value="HATPase_dom"/>
</dbReference>
<evidence type="ECO:0000256" key="3">
    <source>
        <dbReference type="ARBA" id="ARBA00012438"/>
    </source>
</evidence>
<dbReference type="InterPro" id="IPR036890">
    <property type="entry name" value="HATPase_C_sf"/>
</dbReference>
<dbReference type="InterPro" id="IPR036097">
    <property type="entry name" value="HisK_dim/P_sf"/>
</dbReference>